<keyword evidence="9" id="KW-0675">Receptor</keyword>
<dbReference type="InterPro" id="IPR001190">
    <property type="entry name" value="SRCR"/>
</dbReference>
<dbReference type="PRINTS" id="PR00258">
    <property type="entry name" value="SPERACTRCPTR"/>
</dbReference>
<dbReference type="GO" id="GO:0005615">
    <property type="term" value="C:extracellular space"/>
    <property type="evidence" value="ECO:0007669"/>
    <property type="project" value="TreeGrafter"/>
</dbReference>
<evidence type="ECO:0000256" key="5">
    <source>
        <dbReference type="ARBA" id="ARBA00022968"/>
    </source>
</evidence>
<feature type="transmembrane region" description="Helical" evidence="13">
    <location>
        <begin position="53"/>
        <end position="73"/>
    </location>
</feature>
<dbReference type="InterPro" id="IPR036772">
    <property type="entry name" value="SRCR-like_dom_sf"/>
</dbReference>
<dbReference type="PANTHER" id="PTHR24023">
    <property type="entry name" value="COLLAGEN ALPHA"/>
    <property type="match status" value="1"/>
</dbReference>
<dbReference type="Pfam" id="PF01391">
    <property type="entry name" value="Collagen"/>
    <property type="match status" value="3"/>
</dbReference>
<feature type="compositionally biased region" description="Pro residues" evidence="12">
    <location>
        <begin position="178"/>
        <end position="187"/>
    </location>
</feature>
<feature type="disulfide bond" evidence="11">
    <location>
        <begin position="485"/>
        <end position="495"/>
    </location>
</feature>
<reference evidence="15" key="1">
    <citation type="thesis" date="2021" institute="BYU ScholarsArchive" country="Provo, UT, USA">
        <title>Applications of and Algorithms for Genome Assembly and Genomic Analyses with an Emphasis on Marine Teleosts.</title>
        <authorList>
            <person name="Pickett B.D."/>
        </authorList>
    </citation>
    <scope>NUCLEOTIDE SEQUENCE</scope>
    <source>
        <strain evidence="15">HI-2016</strain>
    </source>
</reference>
<dbReference type="PROSITE" id="PS50287">
    <property type="entry name" value="SRCR_2"/>
    <property type="match status" value="1"/>
</dbReference>
<dbReference type="OrthoDB" id="10037288at2759"/>
<keyword evidence="8 11" id="KW-1015">Disulfide bond</keyword>
<name>A0A8T2P8Z2_9TELE</name>
<keyword evidence="10" id="KW-0325">Glycoprotein</keyword>
<feature type="compositionally biased region" description="Low complexity" evidence="12">
    <location>
        <begin position="345"/>
        <end position="366"/>
    </location>
</feature>
<gene>
    <name evidence="15" type="ORF">JZ751_029333</name>
</gene>
<feature type="compositionally biased region" description="Gly residues" evidence="12">
    <location>
        <begin position="281"/>
        <end position="290"/>
    </location>
</feature>
<evidence type="ECO:0000256" key="3">
    <source>
        <dbReference type="ARBA" id="ARBA00022530"/>
    </source>
</evidence>
<feature type="compositionally biased region" description="Basic and acidic residues" evidence="12">
    <location>
        <begin position="199"/>
        <end position="208"/>
    </location>
</feature>
<evidence type="ECO:0000256" key="9">
    <source>
        <dbReference type="ARBA" id="ARBA00023170"/>
    </source>
</evidence>
<evidence type="ECO:0000256" key="10">
    <source>
        <dbReference type="ARBA" id="ARBA00023180"/>
    </source>
</evidence>
<feature type="compositionally biased region" description="Low complexity" evidence="12">
    <location>
        <begin position="253"/>
        <end position="262"/>
    </location>
</feature>
<dbReference type="FunFam" id="3.10.250.10:FF:000011">
    <property type="entry name" value="Scavenger receptor class A member 5"/>
    <property type="match status" value="1"/>
</dbReference>
<dbReference type="PANTHER" id="PTHR24023:SF1082">
    <property type="entry name" value="COLLAGEN TRIPLE HELIX REPEAT"/>
    <property type="match status" value="1"/>
</dbReference>
<evidence type="ECO:0000256" key="13">
    <source>
        <dbReference type="SAM" id="Phobius"/>
    </source>
</evidence>
<keyword evidence="7 13" id="KW-0472">Membrane</keyword>
<dbReference type="Gene3D" id="3.10.250.10">
    <property type="entry name" value="SRCR-like domain"/>
    <property type="match status" value="1"/>
</dbReference>
<keyword evidence="3" id="KW-0272">Extracellular matrix</keyword>
<evidence type="ECO:0000256" key="4">
    <source>
        <dbReference type="ARBA" id="ARBA00022692"/>
    </source>
</evidence>
<feature type="compositionally biased region" description="Gly residues" evidence="12">
    <location>
        <begin position="188"/>
        <end position="197"/>
    </location>
</feature>
<keyword evidence="3" id="KW-0964">Secreted</keyword>
<dbReference type="InterPro" id="IPR008160">
    <property type="entry name" value="Collagen"/>
</dbReference>
<keyword evidence="16" id="KW-1185">Reference proteome</keyword>
<sequence>MMDTAVDGKATVLSQSNPLYDLDMRLNKADHFELENSDFKRMESGNDRRGKRCCSLIVVYLILLTALNAFLLYKVFKLQAEFNLLAGDLGIADQVSAVASGIPLGAEPLRGGRELFPLLRNTSQETTSLRQSLGALQGKVDSLCRETGGLGQLKSELGQINSSTLLLQTRLNDLKLVPGPPGAPGPRGPSGSGGAPGPRGEKGDRGDEGPQGEAGTKGARGDPGEAGETGPKGDAGENGLSGPIGPPGPRGPPGQQGTTGSKGDPGQQGSKGEPGAPGVQGKSGGTGPPGQAGSKGERGSPGLTGPPGAAGRPGEKGSKGDTGSVGLRGPAGPPGATGMKGDRGLAGAAGLRGPPGSPGSQGIPGLKGDRGLTGLKGSPGDKGSKGDKGAPGSPGLAGRTGSPGLRGEKGEKGASGAAPVVRIASGGPRGRVEVFTQGQWGTICDDSFDTLDGTVICKMLGYQRASSVYTATGGSGRIWLDDLRCTGSETNIFQCPHNGIGVNNCSHNEDAGVSCI</sequence>
<dbReference type="AlphaFoldDB" id="A0A8T2P8Z2"/>
<proteinExistence type="predicted"/>
<feature type="region of interest" description="Disordered" evidence="12">
    <location>
        <begin position="174"/>
        <end position="422"/>
    </location>
</feature>
<dbReference type="InterPro" id="IPR050149">
    <property type="entry name" value="Collagen_superfamily"/>
</dbReference>
<evidence type="ECO:0000256" key="6">
    <source>
        <dbReference type="ARBA" id="ARBA00022989"/>
    </source>
</evidence>
<evidence type="ECO:0000256" key="12">
    <source>
        <dbReference type="SAM" id="MobiDB-lite"/>
    </source>
</evidence>
<feature type="domain" description="SRCR" evidence="14">
    <location>
        <begin position="421"/>
        <end position="516"/>
    </location>
</feature>
<protein>
    <recommendedName>
        <fullName evidence="14">SRCR domain-containing protein</fullName>
    </recommendedName>
</protein>
<keyword evidence="6 13" id="KW-1133">Transmembrane helix</keyword>
<evidence type="ECO:0000256" key="2">
    <source>
        <dbReference type="ARBA" id="ARBA00004606"/>
    </source>
</evidence>
<dbReference type="GO" id="GO:0016020">
    <property type="term" value="C:membrane"/>
    <property type="evidence" value="ECO:0007669"/>
    <property type="project" value="UniProtKB-SubCell"/>
</dbReference>
<evidence type="ECO:0000256" key="11">
    <source>
        <dbReference type="PROSITE-ProRule" id="PRU00196"/>
    </source>
</evidence>
<keyword evidence="5" id="KW-0735">Signal-anchor</keyword>
<comment type="subcellular location">
    <subcellularLocation>
        <location evidence="2">Membrane</location>
        <topology evidence="2">Single-pass type II membrane protein</topology>
    </subcellularLocation>
    <subcellularLocation>
        <location evidence="1">Secreted</location>
        <location evidence="1">Extracellular space</location>
        <location evidence="1">Extracellular matrix</location>
    </subcellularLocation>
</comment>
<comment type="caution">
    <text evidence="15">The sequence shown here is derived from an EMBL/GenBank/DDBJ whole genome shotgun (WGS) entry which is preliminary data.</text>
</comment>
<dbReference type="Proteomes" id="UP000824540">
    <property type="component" value="Unassembled WGS sequence"/>
</dbReference>
<keyword evidence="4 13" id="KW-0812">Transmembrane</keyword>
<evidence type="ECO:0000256" key="1">
    <source>
        <dbReference type="ARBA" id="ARBA00004498"/>
    </source>
</evidence>
<dbReference type="GO" id="GO:0031012">
    <property type="term" value="C:extracellular matrix"/>
    <property type="evidence" value="ECO:0007669"/>
    <property type="project" value="TreeGrafter"/>
</dbReference>
<evidence type="ECO:0000313" key="16">
    <source>
        <dbReference type="Proteomes" id="UP000824540"/>
    </source>
</evidence>
<dbReference type="SUPFAM" id="SSF56487">
    <property type="entry name" value="SRCR-like"/>
    <property type="match status" value="1"/>
</dbReference>
<evidence type="ECO:0000259" key="14">
    <source>
        <dbReference type="PROSITE" id="PS50287"/>
    </source>
</evidence>
<dbReference type="EMBL" id="JAFBMS010000010">
    <property type="protein sequence ID" value="KAG9349015.1"/>
    <property type="molecule type" value="Genomic_DNA"/>
</dbReference>
<accession>A0A8T2P8Z2</accession>
<dbReference type="Pfam" id="PF00530">
    <property type="entry name" value="SRCR"/>
    <property type="match status" value="1"/>
</dbReference>
<organism evidence="15 16">
    <name type="scientific">Albula glossodonta</name>
    <name type="common">roundjaw bonefish</name>
    <dbReference type="NCBI Taxonomy" id="121402"/>
    <lineage>
        <taxon>Eukaryota</taxon>
        <taxon>Metazoa</taxon>
        <taxon>Chordata</taxon>
        <taxon>Craniata</taxon>
        <taxon>Vertebrata</taxon>
        <taxon>Euteleostomi</taxon>
        <taxon>Actinopterygii</taxon>
        <taxon>Neopterygii</taxon>
        <taxon>Teleostei</taxon>
        <taxon>Albuliformes</taxon>
        <taxon>Albulidae</taxon>
        <taxon>Albula</taxon>
    </lineage>
</organism>
<evidence type="ECO:0000256" key="7">
    <source>
        <dbReference type="ARBA" id="ARBA00023136"/>
    </source>
</evidence>
<dbReference type="SMART" id="SM00202">
    <property type="entry name" value="SR"/>
    <property type="match status" value="1"/>
</dbReference>
<evidence type="ECO:0000313" key="15">
    <source>
        <dbReference type="EMBL" id="KAG9349015.1"/>
    </source>
</evidence>
<evidence type="ECO:0000256" key="8">
    <source>
        <dbReference type="ARBA" id="ARBA00023157"/>
    </source>
</evidence>
<comment type="caution">
    <text evidence="11">Lacks conserved residue(s) required for the propagation of feature annotation.</text>
</comment>